<dbReference type="Pfam" id="PF04230">
    <property type="entry name" value="PS_pyruv_trans"/>
    <property type="match status" value="1"/>
</dbReference>
<evidence type="ECO:0000313" key="3">
    <source>
        <dbReference type="Proteomes" id="UP001157167"/>
    </source>
</evidence>
<organism evidence="2 3">
    <name type="scientific">Zoogloea oryzae</name>
    <dbReference type="NCBI Taxonomy" id="310767"/>
    <lineage>
        <taxon>Bacteria</taxon>
        <taxon>Pseudomonadati</taxon>
        <taxon>Pseudomonadota</taxon>
        <taxon>Betaproteobacteria</taxon>
        <taxon>Rhodocyclales</taxon>
        <taxon>Zoogloeaceae</taxon>
        <taxon>Zoogloea</taxon>
    </lineage>
</organism>
<accession>A0ABQ6FEU3</accession>
<protein>
    <recommendedName>
        <fullName evidence="1">Polysaccharide pyruvyl transferase domain-containing protein</fullName>
    </recommendedName>
</protein>
<sequence length="396" mass="42067">MTLPTILFGAFDRHNFGDMLFPHVAAALLPARPLIFAGLAERDMREWGGHPVHAITQLAETWGDKPIRLIHAGGELLTCKAWEAAVMLQPPAAAQVIVSRLDASPSARDAWTERILGLPSHAPYCVPPGLLPAAQRRIYCAVGGVELAESPPDLRDEVITALRAANAVGVRDRLTLAHLRAAGIQARLMPDPAVMVAELFGPTIDAHATRGELADIRAAFQSGYLAVQLGADFGDDATLAALAAQLDQAAATAGLGIALFRAGAAPWHDDLDCLQRLAGLLRTRPLTILNSLYLWDICALIAHSRGYCGSSLHGRIVATAFGLPRVNVLHPRQAGHPTKQAAFAATWEATGHPGAVHVSDVAGSLARTLATDPAQRRKMAHELATLYRQGFAALGP</sequence>
<gene>
    <name evidence="2" type="ORF">GCM10007933_32330</name>
</gene>
<dbReference type="EMBL" id="BSPX01000059">
    <property type="protein sequence ID" value="GLT23762.1"/>
    <property type="molecule type" value="Genomic_DNA"/>
</dbReference>
<reference evidence="3" key="1">
    <citation type="journal article" date="2019" name="Int. J. Syst. Evol. Microbiol.">
        <title>The Global Catalogue of Microorganisms (GCM) 10K type strain sequencing project: providing services to taxonomists for standard genome sequencing and annotation.</title>
        <authorList>
            <consortium name="The Broad Institute Genomics Platform"/>
            <consortium name="The Broad Institute Genome Sequencing Center for Infectious Disease"/>
            <person name="Wu L."/>
            <person name="Ma J."/>
        </authorList>
    </citation>
    <scope>NUCLEOTIDE SEQUENCE [LARGE SCALE GENOMIC DNA]</scope>
    <source>
        <strain evidence="3">NBRC 102407</strain>
    </source>
</reference>
<name>A0ABQ6FEU3_9RHOO</name>
<comment type="caution">
    <text evidence="2">The sequence shown here is derived from an EMBL/GenBank/DDBJ whole genome shotgun (WGS) entry which is preliminary data.</text>
</comment>
<proteinExistence type="predicted"/>
<evidence type="ECO:0000313" key="2">
    <source>
        <dbReference type="EMBL" id="GLT23762.1"/>
    </source>
</evidence>
<dbReference type="RefSeq" id="WP_284188944.1">
    <property type="nucleotide sequence ID" value="NZ_BSPX01000059.1"/>
</dbReference>
<dbReference type="Proteomes" id="UP001157167">
    <property type="component" value="Unassembled WGS sequence"/>
</dbReference>
<dbReference type="InterPro" id="IPR007345">
    <property type="entry name" value="Polysacch_pyruvyl_Trfase"/>
</dbReference>
<feature type="domain" description="Polysaccharide pyruvyl transferase" evidence="1">
    <location>
        <begin position="149"/>
        <end position="326"/>
    </location>
</feature>
<evidence type="ECO:0000259" key="1">
    <source>
        <dbReference type="Pfam" id="PF04230"/>
    </source>
</evidence>
<keyword evidence="3" id="KW-1185">Reference proteome</keyword>